<dbReference type="SMART" id="SM00320">
    <property type="entry name" value="WD40"/>
    <property type="match status" value="4"/>
</dbReference>
<evidence type="ECO:0000256" key="8">
    <source>
        <dbReference type="SAM" id="MobiDB-lite"/>
    </source>
</evidence>
<evidence type="ECO:0000313" key="11">
    <source>
        <dbReference type="Proteomes" id="UP001566132"/>
    </source>
</evidence>
<comment type="similarity">
    <text evidence="2">Belongs to the cyclophilin-type PPIase family.</text>
</comment>
<keyword evidence="5" id="KW-0677">Repeat</keyword>
<dbReference type="SUPFAM" id="SSF50891">
    <property type="entry name" value="Cyclophilin-like"/>
    <property type="match status" value="1"/>
</dbReference>
<dbReference type="AlphaFoldDB" id="A0ABD1FDG6"/>
<dbReference type="Proteomes" id="UP001566132">
    <property type="component" value="Unassembled WGS sequence"/>
</dbReference>
<evidence type="ECO:0000256" key="2">
    <source>
        <dbReference type="ARBA" id="ARBA00007365"/>
    </source>
</evidence>
<protein>
    <recommendedName>
        <fullName evidence="3">peptidylprolyl isomerase</fullName>
        <ecNumber evidence="3">5.2.1.8</ecNumber>
    </recommendedName>
</protein>
<dbReference type="InterPro" id="IPR015943">
    <property type="entry name" value="WD40/YVTN_repeat-like_dom_sf"/>
</dbReference>
<keyword evidence="6" id="KW-0697">Rotamase</keyword>
<keyword evidence="4" id="KW-0853">WD repeat</keyword>
<dbReference type="FunFam" id="2.130.10.10:FF:000450">
    <property type="entry name" value="Peptidylprolyl isomerase domain and WD-repeat protein 1"/>
    <property type="match status" value="1"/>
</dbReference>
<comment type="catalytic activity">
    <reaction evidence="1">
        <text>[protein]-peptidylproline (omega=180) = [protein]-peptidylproline (omega=0)</text>
        <dbReference type="Rhea" id="RHEA:16237"/>
        <dbReference type="Rhea" id="RHEA-COMP:10747"/>
        <dbReference type="Rhea" id="RHEA-COMP:10748"/>
        <dbReference type="ChEBI" id="CHEBI:83833"/>
        <dbReference type="ChEBI" id="CHEBI:83834"/>
        <dbReference type="EC" id="5.2.1.8"/>
    </reaction>
</comment>
<dbReference type="PRINTS" id="PR00153">
    <property type="entry name" value="CSAPPISMRASE"/>
</dbReference>
<dbReference type="GO" id="GO:0003755">
    <property type="term" value="F:peptidyl-prolyl cis-trans isomerase activity"/>
    <property type="evidence" value="ECO:0007669"/>
    <property type="project" value="UniProtKB-KW"/>
</dbReference>
<dbReference type="GO" id="GO:0005634">
    <property type="term" value="C:nucleus"/>
    <property type="evidence" value="ECO:0007669"/>
    <property type="project" value="UniProtKB-ARBA"/>
</dbReference>
<comment type="caution">
    <text evidence="10">The sequence shown here is derived from an EMBL/GenBank/DDBJ whole genome shotgun (WGS) entry which is preliminary data.</text>
</comment>
<keyword evidence="7" id="KW-0413">Isomerase</keyword>
<dbReference type="EMBL" id="JBDJPC010000001">
    <property type="protein sequence ID" value="KAL1517320.1"/>
    <property type="molecule type" value="Genomic_DNA"/>
</dbReference>
<evidence type="ECO:0000256" key="7">
    <source>
        <dbReference type="ARBA" id="ARBA00023235"/>
    </source>
</evidence>
<gene>
    <name evidence="10" type="ORF">ABEB36_001099</name>
</gene>
<feature type="compositionally biased region" description="Basic and acidic residues" evidence="8">
    <location>
        <begin position="1"/>
        <end position="18"/>
    </location>
</feature>
<evidence type="ECO:0000259" key="9">
    <source>
        <dbReference type="PROSITE" id="PS50072"/>
    </source>
</evidence>
<accession>A0ABD1FDG6</accession>
<proteinExistence type="inferred from homology"/>
<name>A0ABD1FDG6_HYPHA</name>
<evidence type="ECO:0000256" key="4">
    <source>
        <dbReference type="ARBA" id="ARBA00022574"/>
    </source>
</evidence>
<dbReference type="PANTHER" id="PTHR45625">
    <property type="entry name" value="PEPTIDYL-PROLYL CIS-TRANS ISOMERASE-RELATED"/>
    <property type="match status" value="1"/>
</dbReference>
<dbReference type="FunFam" id="2.40.100.10:FF:000003">
    <property type="entry name" value="Peptidylprolyl isomerase domain and WD repeat-containing 1"/>
    <property type="match status" value="1"/>
</dbReference>
<dbReference type="Gene3D" id="2.40.100.10">
    <property type="entry name" value="Cyclophilin-like"/>
    <property type="match status" value="1"/>
</dbReference>
<keyword evidence="11" id="KW-1185">Reference proteome</keyword>
<dbReference type="Gene3D" id="2.130.10.10">
    <property type="entry name" value="YVTN repeat-like/Quinoprotein amine dehydrogenase"/>
    <property type="match status" value="1"/>
</dbReference>
<dbReference type="Pfam" id="PF00160">
    <property type="entry name" value="Pro_isomerase"/>
    <property type="match status" value="1"/>
</dbReference>
<dbReference type="InterPro" id="IPR001680">
    <property type="entry name" value="WD40_rpt"/>
</dbReference>
<dbReference type="Pfam" id="PF00400">
    <property type="entry name" value="WD40"/>
    <property type="match status" value="1"/>
</dbReference>
<dbReference type="PANTHER" id="PTHR45625:SF4">
    <property type="entry name" value="PEPTIDYLPROLYL ISOMERASE DOMAIN AND WD REPEAT-CONTAINING PROTEIN 1"/>
    <property type="match status" value="1"/>
</dbReference>
<sequence>MSDSEVDRNTSEKRPHESDSEENENSDEAFVGPQLSEAVPAKKPKILPFERLYLDNLPTAEAYERSYMHRDVITHTVATATDFIITASCDGHIKFWKKSDFGIEFVKHFRSHLGPICRIATNCSGTLLCSASLDNSLKIFDVVNFDMINMFKLEYVPGTVEWIHGPGDPIPCLAVTDQDSPKIFIYDGRGNNTPLHVLEKIHLKPLVIITYNPKYDVAISADKSGILEYWSGIKQNFQFPKIVTFDSKLDTDLFEFAKNKTVPSSMTVSVDGKKFATMSADRRVRVFNFLTGKLTRIYDETLPRFTEMQHKTQQLPNMEFGRRMAVERDLEKSEAFRLANVVFDYSGNFIMYATLLGIKLINLYSNKLVRIIGKSESLRLLNIALHQGSSRKSKAAITLEMEASNNPTLEAIQPDPTLICTAYKKPRFYLFSRREPDDIQPDQDRDVFNEKPSKEDAMAATDSPIIQRLYENAIIHTVFGDIHLKLFMKDCPKTVENFCVHSKNGYYNGHIFHRVIKGFMIQTGDPTGNGTGGESIWSGEFEDEIKLHLRHDRPYTVSMANAGPNTNGSQFFITLCPTPWLDNKHTIFGRVTKGMEVVQNISNVKTNQKTDKPFDEIRIISISVK</sequence>
<dbReference type="PROSITE" id="PS50072">
    <property type="entry name" value="CSA_PPIASE_2"/>
    <property type="match status" value="1"/>
</dbReference>
<dbReference type="InterPro" id="IPR029000">
    <property type="entry name" value="Cyclophilin-like_dom_sf"/>
</dbReference>
<dbReference type="InterPro" id="IPR002130">
    <property type="entry name" value="Cyclophilin-type_PPIase_dom"/>
</dbReference>
<organism evidence="10 11">
    <name type="scientific">Hypothenemus hampei</name>
    <name type="common">Coffee berry borer</name>
    <dbReference type="NCBI Taxonomy" id="57062"/>
    <lineage>
        <taxon>Eukaryota</taxon>
        <taxon>Metazoa</taxon>
        <taxon>Ecdysozoa</taxon>
        <taxon>Arthropoda</taxon>
        <taxon>Hexapoda</taxon>
        <taxon>Insecta</taxon>
        <taxon>Pterygota</taxon>
        <taxon>Neoptera</taxon>
        <taxon>Endopterygota</taxon>
        <taxon>Coleoptera</taxon>
        <taxon>Polyphaga</taxon>
        <taxon>Cucujiformia</taxon>
        <taxon>Curculionidae</taxon>
        <taxon>Scolytinae</taxon>
        <taxon>Hypothenemus</taxon>
    </lineage>
</organism>
<dbReference type="InterPro" id="IPR036322">
    <property type="entry name" value="WD40_repeat_dom_sf"/>
</dbReference>
<evidence type="ECO:0000256" key="5">
    <source>
        <dbReference type="ARBA" id="ARBA00022737"/>
    </source>
</evidence>
<reference evidence="10 11" key="1">
    <citation type="submission" date="2024-05" db="EMBL/GenBank/DDBJ databases">
        <title>Genetic variation in Jamaican populations of the coffee berry borer (Hypothenemus hampei).</title>
        <authorList>
            <person name="Errbii M."/>
            <person name="Myrie A."/>
        </authorList>
    </citation>
    <scope>NUCLEOTIDE SEQUENCE [LARGE SCALE GENOMIC DNA]</scope>
    <source>
        <strain evidence="10">JA-Hopewell-2020-01-JO</strain>
        <tissue evidence="10">Whole body</tissue>
    </source>
</reference>
<evidence type="ECO:0000256" key="1">
    <source>
        <dbReference type="ARBA" id="ARBA00000971"/>
    </source>
</evidence>
<dbReference type="EC" id="5.2.1.8" evidence="3"/>
<dbReference type="CDD" id="cd01927">
    <property type="entry name" value="cyclophilin_WD40"/>
    <property type="match status" value="1"/>
</dbReference>
<evidence type="ECO:0000313" key="10">
    <source>
        <dbReference type="EMBL" id="KAL1517320.1"/>
    </source>
</evidence>
<dbReference type="SUPFAM" id="SSF50978">
    <property type="entry name" value="WD40 repeat-like"/>
    <property type="match status" value="1"/>
</dbReference>
<dbReference type="InterPro" id="IPR044666">
    <property type="entry name" value="Cyclophilin_A-like"/>
</dbReference>
<feature type="region of interest" description="Disordered" evidence="8">
    <location>
        <begin position="1"/>
        <end position="34"/>
    </location>
</feature>
<evidence type="ECO:0000256" key="6">
    <source>
        <dbReference type="ARBA" id="ARBA00023110"/>
    </source>
</evidence>
<feature type="domain" description="PPIase cyclophilin-type" evidence="9">
    <location>
        <begin position="469"/>
        <end position="624"/>
    </location>
</feature>
<evidence type="ECO:0000256" key="3">
    <source>
        <dbReference type="ARBA" id="ARBA00013194"/>
    </source>
</evidence>